<feature type="domain" description="CorA-like transporter" evidence="2">
    <location>
        <begin position="60"/>
        <end position="211"/>
    </location>
</feature>
<dbReference type="EMBL" id="JAGTJR010000062">
    <property type="protein sequence ID" value="KAH7024313.1"/>
    <property type="molecule type" value="Genomic_DNA"/>
</dbReference>
<organism evidence="3 4">
    <name type="scientific">Macrophomina phaseolina</name>
    <dbReference type="NCBI Taxonomy" id="35725"/>
    <lineage>
        <taxon>Eukaryota</taxon>
        <taxon>Fungi</taxon>
        <taxon>Dikarya</taxon>
        <taxon>Ascomycota</taxon>
        <taxon>Pezizomycotina</taxon>
        <taxon>Dothideomycetes</taxon>
        <taxon>Dothideomycetes incertae sedis</taxon>
        <taxon>Botryosphaeriales</taxon>
        <taxon>Botryosphaeriaceae</taxon>
        <taxon>Macrophomina</taxon>
    </lineage>
</organism>
<dbReference type="InterPro" id="IPR058257">
    <property type="entry name" value="CorA-like_dom"/>
</dbReference>
<feature type="compositionally biased region" description="Polar residues" evidence="1">
    <location>
        <begin position="1"/>
        <end position="21"/>
    </location>
</feature>
<comment type="caution">
    <text evidence="3">The sequence shown here is derived from an EMBL/GenBank/DDBJ whole genome shotgun (WGS) entry which is preliminary data.</text>
</comment>
<name>A0ABQ8FT00_9PEZI</name>
<accession>A0ABQ8FT00</accession>
<dbReference type="Pfam" id="PF26616">
    <property type="entry name" value="CorA-like"/>
    <property type="match status" value="1"/>
</dbReference>
<feature type="region of interest" description="Disordered" evidence="1">
    <location>
        <begin position="1"/>
        <end position="25"/>
    </location>
</feature>
<dbReference type="Proteomes" id="UP000774617">
    <property type="component" value="Unassembled WGS sequence"/>
</dbReference>
<evidence type="ECO:0000259" key="2">
    <source>
        <dbReference type="Pfam" id="PF26616"/>
    </source>
</evidence>
<gene>
    <name evidence="3" type="ORF">B0J12DRAFT_733213</name>
</gene>
<evidence type="ECO:0000313" key="3">
    <source>
        <dbReference type="EMBL" id="KAH7024313.1"/>
    </source>
</evidence>
<sequence>MVSQSRSRISSMKQKRSSISPEQRAGERRFCKHLSAIQDPPAPTELMSSRSLLAQEYSLGPFPITERLLRKLLTRYAVSPLFLDVLRGVSNETRISEESYGNTIYRASRTGVEISYQLKYAAKAGYNSAFPWKVRQTEVFHRMTLSTGGPENLWLIFQPMKESRFERSLQRKSEDGDGWEPLERNPVRQHVMLISAYVDNWREYLASLAQEY</sequence>
<proteinExistence type="predicted"/>
<reference evidence="3 4" key="1">
    <citation type="journal article" date="2021" name="Nat. Commun.">
        <title>Genetic determinants of endophytism in the Arabidopsis root mycobiome.</title>
        <authorList>
            <person name="Mesny F."/>
            <person name="Miyauchi S."/>
            <person name="Thiergart T."/>
            <person name="Pickel B."/>
            <person name="Atanasova L."/>
            <person name="Karlsson M."/>
            <person name="Huettel B."/>
            <person name="Barry K.W."/>
            <person name="Haridas S."/>
            <person name="Chen C."/>
            <person name="Bauer D."/>
            <person name="Andreopoulos W."/>
            <person name="Pangilinan J."/>
            <person name="LaButti K."/>
            <person name="Riley R."/>
            <person name="Lipzen A."/>
            <person name="Clum A."/>
            <person name="Drula E."/>
            <person name="Henrissat B."/>
            <person name="Kohler A."/>
            <person name="Grigoriev I.V."/>
            <person name="Martin F.M."/>
            <person name="Hacquard S."/>
        </authorList>
    </citation>
    <scope>NUCLEOTIDE SEQUENCE [LARGE SCALE GENOMIC DNA]</scope>
    <source>
        <strain evidence="3 4">MPI-SDFR-AT-0080</strain>
    </source>
</reference>
<evidence type="ECO:0000256" key="1">
    <source>
        <dbReference type="SAM" id="MobiDB-lite"/>
    </source>
</evidence>
<protein>
    <recommendedName>
        <fullName evidence="2">CorA-like transporter domain-containing protein</fullName>
    </recommendedName>
</protein>
<keyword evidence="4" id="KW-1185">Reference proteome</keyword>
<evidence type="ECO:0000313" key="4">
    <source>
        <dbReference type="Proteomes" id="UP000774617"/>
    </source>
</evidence>